<dbReference type="Pfam" id="PF02470">
    <property type="entry name" value="MlaD"/>
    <property type="match status" value="1"/>
</dbReference>
<reference evidence="3 4" key="1">
    <citation type="submission" date="2020-05" db="EMBL/GenBank/DDBJ databases">
        <title>Complete genome sequence of Deefgea sp. D17.</title>
        <authorList>
            <person name="Bae J.-W."/>
            <person name="Han J.E."/>
        </authorList>
    </citation>
    <scope>NUCLEOTIDE SEQUENCE [LARGE SCALE GENOMIC DNA]</scope>
    <source>
        <strain evidence="3 4">D17</strain>
    </source>
</reference>
<gene>
    <name evidence="3" type="ORF">HQN60_02835</name>
</gene>
<protein>
    <submittedName>
        <fullName evidence="3">MCE family protein</fullName>
    </submittedName>
</protein>
<evidence type="ECO:0000256" key="1">
    <source>
        <dbReference type="SAM" id="Coils"/>
    </source>
</evidence>
<organism evidence="3 4">
    <name type="scientific">Deefgea piscis</name>
    <dbReference type="NCBI Taxonomy" id="2739061"/>
    <lineage>
        <taxon>Bacteria</taxon>
        <taxon>Pseudomonadati</taxon>
        <taxon>Pseudomonadota</taxon>
        <taxon>Betaproteobacteria</taxon>
        <taxon>Neisseriales</taxon>
        <taxon>Chitinibacteraceae</taxon>
        <taxon>Deefgea</taxon>
    </lineage>
</organism>
<keyword evidence="4" id="KW-1185">Reference proteome</keyword>
<feature type="domain" description="Mce/MlaD" evidence="2">
    <location>
        <begin position="42"/>
        <end position="139"/>
    </location>
</feature>
<evidence type="ECO:0000259" key="2">
    <source>
        <dbReference type="Pfam" id="PF02470"/>
    </source>
</evidence>
<dbReference type="InterPro" id="IPR003399">
    <property type="entry name" value="Mce/MlaD"/>
</dbReference>
<accession>A0A6M8SR19</accession>
<dbReference type="EMBL" id="CP054143">
    <property type="protein sequence ID" value="QKJ65746.1"/>
    <property type="molecule type" value="Genomic_DNA"/>
</dbReference>
<feature type="coiled-coil region" evidence="1">
    <location>
        <begin position="281"/>
        <end position="330"/>
    </location>
</feature>
<sequence length="348" mass="38292">MEQRSNFRLGLFILVAITLAAGLMIALGSGKWFRQQFMLETYFNESVQGLDIGSKVRYRGVVVGEVSAITFTYTRYQQALPSAQRYQYVLIESRLNTEMMSGKGLPAPTQAALNAEISKGLRVKIAPQGVTGTSYLEIDYMGANAGRPLPIAWTPEQLYIPSSPSTVNQIVTATQNLIAKMQHVDIEQTMARLDQLLLTAEQKLAPLPLLSMSEKMNTVLDHVAQLPMASMAKETQALLLEARQSNQALQEILKQPGWRSAPADLAIAAESAKKIATDPQIASTLQRIDRVSQRLDRLSSNREADVDALIEQLSSASLSLQQLLNTAEQQPSQLLFSNPPPVYTPPKP</sequence>
<dbReference type="RefSeq" id="WP_173532255.1">
    <property type="nucleotide sequence ID" value="NZ_CP054143.1"/>
</dbReference>
<dbReference type="KEGG" id="dee:HQN60_02835"/>
<evidence type="ECO:0000313" key="3">
    <source>
        <dbReference type="EMBL" id="QKJ65746.1"/>
    </source>
</evidence>
<name>A0A6M8SR19_9NEIS</name>
<keyword evidence="1" id="KW-0175">Coiled coil</keyword>
<proteinExistence type="predicted"/>
<dbReference type="Proteomes" id="UP000504844">
    <property type="component" value="Chromosome"/>
</dbReference>
<dbReference type="AlphaFoldDB" id="A0A6M8SR19"/>
<evidence type="ECO:0000313" key="4">
    <source>
        <dbReference type="Proteomes" id="UP000504844"/>
    </source>
</evidence>